<evidence type="ECO:0000256" key="5">
    <source>
        <dbReference type="ARBA" id="ARBA00022737"/>
    </source>
</evidence>
<comment type="caution">
    <text evidence="12">The sequence shown here is derived from an EMBL/GenBank/DDBJ whole genome shotgun (WGS) entry which is preliminary data.</text>
</comment>
<dbReference type="SUPFAM" id="SSF103506">
    <property type="entry name" value="Mitochondrial carrier"/>
    <property type="match status" value="1"/>
</dbReference>
<accession>A0A835F7U5</accession>
<evidence type="ECO:0000313" key="13">
    <source>
        <dbReference type="Proteomes" id="UP000636709"/>
    </source>
</evidence>
<keyword evidence="5" id="KW-0677">Repeat</keyword>
<name>A0A835F7U5_9POAL</name>
<evidence type="ECO:0000256" key="7">
    <source>
        <dbReference type="ARBA" id="ARBA00023128"/>
    </source>
</evidence>
<keyword evidence="4 9" id="KW-0812">Transmembrane</keyword>
<evidence type="ECO:0000256" key="3">
    <source>
        <dbReference type="ARBA" id="ARBA00022448"/>
    </source>
</evidence>
<organism evidence="12 13">
    <name type="scientific">Digitaria exilis</name>
    <dbReference type="NCBI Taxonomy" id="1010633"/>
    <lineage>
        <taxon>Eukaryota</taxon>
        <taxon>Viridiplantae</taxon>
        <taxon>Streptophyta</taxon>
        <taxon>Embryophyta</taxon>
        <taxon>Tracheophyta</taxon>
        <taxon>Spermatophyta</taxon>
        <taxon>Magnoliopsida</taxon>
        <taxon>Liliopsida</taxon>
        <taxon>Poales</taxon>
        <taxon>Poaceae</taxon>
        <taxon>PACMAD clade</taxon>
        <taxon>Panicoideae</taxon>
        <taxon>Panicodae</taxon>
        <taxon>Paniceae</taxon>
        <taxon>Anthephorinae</taxon>
        <taxon>Digitaria</taxon>
    </lineage>
</organism>
<evidence type="ECO:0000313" key="12">
    <source>
        <dbReference type="EMBL" id="KAF8730968.1"/>
    </source>
</evidence>
<dbReference type="Pfam" id="PF00153">
    <property type="entry name" value="Mito_carr"/>
    <property type="match status" value="3"/>
</dbReference>
<feature type="repeat" description="Solcar" evidence="9">
    <location>
        <begin position="129"/>
        <end position="220"/>
    </location>
</feature>
<evidence type="ECO:0000256" key="6">
    <source>
        <dbReference type="ARBA" id="ARBA00022989"/>
    </source>
</evidence>
<feature type="repeat" description="Solcar" evidence="9">
    <location>
        <begin position="31"/>
        <end position="117"/>
    </location>
</feature>
<evidence type="ECO:0000256" key="1">
    <source>
        <dbReference type="ARBA" id="ARBA00004225"/>
    </source>
</evidence>
<keyword evidence="13" id="KW-1185">Reference proteome</keyword>
<dbReference type="InterPro" id="IPR023395">
    <property type="entry name" value="MCP_dom_sf"/>
</dbReference>
<sequence>MATAASSPPPQPQAVAASPVEDSRRRRGPPVPPHIKAVAGSLGGLVEACVLQPTDVVKTRLQLDRAGAAYRGMAHCGATVWRGEGAAALWKGLTPFASHLTLKYALRQGTNASLQSTLRDRATGDLSTAALLAAGFATGVVEALVVVTPFEVVKIRLQQQRGHQCPTTQVVRYSGALHCARTVVGEEGLRGLWAGVAPTMVRNGVNQAAMFTCKSKFDAMLWGKREGDGKALGVEESLVSGFLAAAVGPICTGPFDVVKSRLMAQGGGGEGGVRYTGMVHALRTICAEEGIRALWKGLLPRLVRIPTGGALAWAVTDQVTTFYERTYLRPAATHL</sequence>
<dbReference type="GO" id="GO:0005469">
    <property type="term" value="F:succinate:fumarate antiporter activity"/>
    <property type="evidence" value="ECO:0007669"/>
    <property type="project" value="TreeGrafter"/>
</dbReference>
<dbReference type="EMBL" id="JACEFO010001613">
    <property type="protein sequence ID" value="KAF8730968.1"/>
    <property type="molecule type" value="Genomic_DNA"/>
</dbReference>
<dbReference type="InterPro" id="IPR018108">
    <property type="entry name" value="MCP_transmembrane"/>
</dbReference>
<protein>
    <submittedName>
        <fullName evidence="12">Uncharacterized protein</fullName>
    </submittedName>
</protein>
<evidence type="ECO:0000256" key="4">
    <source>
        <dbReference type="ARBA" id="ARBA00022692"/>
    </source>
</evidence>
<comment type="similarity">
    <text evidence="2 10">Belongs to the mitochondrial carrier (TC 2.A.29) family.</text>
</comment>
<reference evidence="12" key="1">
    <citation type="submission" date="2020-07" db="EMBL/GenBank/DDBJ databases">
        <title>Genome sequence and genetic diversity analysis of an under-domesticated orphan crop, white fonio (Digitaria exilis).</title>
        <authorList>
            <person name="Bennetzen J.L."/>
            <person name="Chen S."/>
            <person name="Ma X."/>
            <person name="Wang X."/>
            <person name="Yssel A.E.J."/>
            <person name="Chaluvadi S.R."/>
            <person name="Johnson M."/>
            <person name="Gangashetty P."/>
            <person name="Hamidou F."/>
            <person name="Sanogo M.D."/>
            <person name="Zwaenepoel A."/>
            <person name="Wallace J."/>
            <person name="Van De Peer Y."/>
            <person name="Van Deynze A."/>
        </authorList>
    </citation>
    <scope>NUCLEOTIDE SEQUENCE</scope>
    <source>
        <tissue evidence="12">Leaves</tissue>
    </source>
</reference>
<dbReference type="Proteomes" id="UP000636709">
    <property type="component" value="Unassembled WGS sequence"/>
</dbReference>
<dbReference type="GO" id="GO:0031966">
    <property type="term" value="C:mitochondrial membrane"/>
    <property type="evidence" value="ECO:0007669"/>
    <property type="project" value="UniProtKB-SubCell"/>
</dbReference>
<dbReference type="PROSITE" id="PS50920">
    <property type="entry name" value="SOLCAR"/>
    <property type="match status" value="3"/>
</dbReference>
<feature type="repeat" description="Solcar" evidence="9">
    <location>
        <begin position="232"/>
        <end position="322"/>
    </location>
</feature>
<dbReference type="PANTHER" id="PTHR45788:SF2">
    <property type="entry name" value="SUCCINATE_FUMARATE MITOCHONDRIAL TRANSPORTER"/>
    <property type="match status" value="1"/>
</dbReference>
<evidence type="ECO:0000256" key="11">
    <source>
        <dbReference type="SAM" id="MobiDB-lite"/>
    </source>
</evidence>
<evidence type="ECO:0000256" key="9">
    <source>
        <dbReference type="PROSITE-ProRule" id="PRU00282"/>
    </source>
</evidence>
<evidence type="ECO:0000256" key="10">
    <source>
        <dbReference type="RuleBase" id="RU000488"/>
    </source>
</evidence>
<keyword evidence="8 9" id="KW-0472">Membrane</keyword>
<dbReference type="AlphaFoldDB" id="A0A835F7U5"/>
<evidence type="ECO:0000256" key="8">
    <source>
        <dbReference type="ARBA" id="ARBA00023136"/>
    </source>
</evidence>
<evidence type="ECO:0000256" key="2">
    <source>
        <dbReference type="ARBA" id="ARBA00006375"/>
    </source>
</evidence>
<comment type="subcellular location">
    <subcellularLocation>
        <location evidence="1">Mitochondrion membrane</location>
        <topology evidence="1">Multi-pass membrane protein</topology>
    </subcellularLocation>
</comment>
<proteinExistence type="inferred from homology"/>
<dbReference type="Gramene" id="Dexi8B01G0004690.1">
    <property type="protein sequence ID" value="Dexi8B01G0004690.1:cds"/>
    <property type="gene ID" value="Dexi8B01G0004690"/>
</dbReference>
<dbReference type="OrthoDB" id="1924968at2759"/>
<feature type="region of interest" description="Disordered" evidence="11">
    <location>
        <begin position="1"/>
        <end position="32"/>
    </location>
</feature>
<keyword evidence="3 10" id="KW-0813">Transport</keyword>
<gene>
    <name evidence="12" type="ORF">HU200_016843</name>
</gene>
<keyword evidence="6" id="KW-1133">Transmembrane helix</keyword>
<dbReference type="PANTHER" id="PTHR45788">
    <property type="entry name" value="SUCCINATE/FUMARATE MITOCHONDRIAL TRANSPORTER-RELATED"/>
    <property type="match status" value="1"/>
</dbReference>
<keyword evidence="7" id="KW-0496">Mitochondrion</keyword>
<dbReference type="InterPro" id="IPR049563">
    <property type="entry name" value="TXTP-like"/>
</dbReference>
<dbReference type="Gene3D" id="1.50.40.10">
    <property type="entry name" value="Mitochondrial carrier domain"/>
    <property type="match status" value="2"/>
</dbReference>